<feature type="compositionally biased region" description="Polar residues" evidence="7">
    <location>
        <begin position="8"/>
        <end position="22"/>
    </location>
</feature>
<dbReference type="AlphaFoldDB" id="A0A914CCL0"/>
<dbReference type="WBParaSite" id="ACRNAN_Path_761.g2881.t1">
    <property type="protein sequence ID" value="ACRNAN_Path_761.g2881.t1"/>
    <property type="gene ID" value="ACRNAN_Path_761.g2881"/>
</dbReference>
<dbReference type="GO" id="GO:0000938">
    <property type="term" value="C:GARP complex"/>
    <property type="evidence" value="ECO:0007669"/>
    <property type="project" value="InterPro"/>
</dbReference>
<evidence type="ECO:0000256" key="2">
    <source>
        <dbReference type="ARBA" id="ARBA00009150"/>
    </source>
</evidence>
<proteinExistence type="inferred from homology"/>
<evidence type="ECO:0000313" key="9">
    <source>
        <dbReference type="Proteomes" id="UP000887540"/>
    </source>
</evidence>
<evidence type="ECO:0000313" key="10">
    <source>
        <dbReference type="WBParaSite" id="ACRNAN_Path_761.g2881.t1"/>
    </source>
</evidence>
<comment type="similarity">
    <text evidence="2">Belongs to the VPS54 family.</text>
</comment>
<keyword evidence="4" id="KW-0653">Protein transport</keyword>
<feature type="domain" description="Vacuolar protein sorting-associated protein 54 C-terminal" evidence="8">
    <location>
        <begin position="251"/>
        <end position="379"/>
    </location>
</feature>
<accession>A0A914CCL0</accession>
<keyword evidence="6" id="KW-0175">Coiled coil</keyword>
<feature type="region of interest" description="Disordered" evidence="7">
    <location>
        <begin position="1"/>
        <end position="22"/>
    </location>
</feature>
<dbReference type="InterPro" id="IPR012501">
    <property type="entry name" value="Vps54_C"/>
</dbReference>
<evidence type="ECO:0000256" key="6">
    <source>
        <dbReference type="ARBA" id="ARBA00023054"/>
    </source>
</evidence>
<dbReference type="GO" id="GO:0042147">
    <property type="term" value="P:retrograde transport, endosome to Golgi"/>
    <property type="evidence" value="ECO:0007669"/>
    <property type="project" value="InterPro"/>
</dbReference>
<dbReference type="PANTHER" id="PTHR12965">
    <property type="entry name" value="VACUOLAR PROTEIN SORTING 54"/>
    <property type="match status" value="1"/>
</dbReference>
<keyword evidence="9" id="KW-1185">Reference proteome</keyword>
<evidence type="ECO:0000256" key="7">
    <source>
        <dbReference type="SAM" id="MobiDB-lite"/>
    </source>
</evidence>
<evidence type="ECO:0000256" key="3">
    <source>
        <dbReference type="ARBA" id="ARBA00022448"/>
    </source>
</evidence>
<name>A0A914CCL0_9BILA</name>
<organism evidence="9 10">
    <name type="scientific">Acrobeloides nanus</name>
    <dbReference type="NCBI Taxonomy" id="290746"/>
    <lineage>
        <taxon>Eukaryota</taxon>
        <taxon>Metazoa</taxon>
        <taxon>Ecdysozoa</taxon>
        <taxon>Nematoda</taxon>
        <taxon>Chromadorea</taxon>
        <taxon>Rhabditida</taxon>
        <taxon>Tylenchina</taxon>
        <taxon>Cephalobomorpha</taxon>
        <taxon>Cephaloboidea</taxon>
        <taxon>Cephalobidae</taxon>
        <taxon>Acrobeloides</taxon>
    </lineage>
</organism>
<keyword evidence="5" id="KW-0333">Golgi apparatus</keyword>
<evidence type="ECO:0000256" key="1">
    <source>
        <dbReference type="ARBA" id="ARBA00004601"/>
    </source>
</evidence>
<dbReference type="GO" id="GO:0019905">
    <property type="term" value="F:syntaxin binding"/>
    <property type="evidence" value="ECO:0007669"/>
    <property type="project" value="TreeGrafter"/>
</dbReference>
<evidence type="ECO:0000256" key="5">
    <source>
        <dbReference type="ARBA" id="ARBA00023034"/>
    </source>
</evidence>
<keyword evidence="3" id="KW-0813">Transport</keyword>
<evidence type="ECO:0000256" key="4">
    <source>
        <dbReference type="ARBA" id="ARBA00022927"/>
    </source>
</evidence>
<comment type="subcellular location">
    <subcellularLocation>
        <location evidence="1">Golgi apparatus</location>
        <location evidence="1">trans-Golgi network</location>
    </subcellularLocation>
</comment>
<dbReference type="Pfam" id="PF07928">
    <property type="entry name" value="Vps54"/>
    <property type="match status" value="1"/>
</dbReference>
<protein>
    <submittedName>
        <fullName evidence="10">Vacuolar protein sorting-associated protein 54 C-terminal domain-containing protein</fullName>
    </submittedName>
</protein>
<sequence length="491" mass="55395">MPPAIGLSLTSNEPNADQTSTSSKFLDADIDRSNSATPNLAPSAASLLSMPCRDINQLKSTAVLLVEHAAFSAQERSSKLLVARSKDGFLEKSTAEMFHEVEETVKNFVDLLDNLISSIASGSLSIGPISPTPPQIGRSPLLSTLQNETTKFITRFHEMKRQKLGNILDSEQWRSSEVPRLFQKMMDEFEKTGKLRDKMMDEFEKTGKLRDVISRAESVAGSEPPSSPLQTNGTKSFEPIQVVDYLIVDGEKYYVVSTSLLLLRMMAQYCDLLELFPQCVSELLLHIVELLKNFNSRTCQLILGAGALQLVGLKTISVKNLALASRCLQLISRFIPVVRSDFEEFLPPERKNQLRYFDQTLRDYQDHINEINNKLVSVLDYHLVNGLSEWEINGQIPSPAFQQIVRQIGKFYNGFTNVMSPKITNEMILRIHESFKSHLKQVLQTRSITPYDPLTYGLVSQDFAYYMENMKTLPYCQEFPNDTLSDVLNAD</sequence>
<dbReference type="Gene3D" id="1.20.1280.130">
    <property type="match status" value="1"/>
</dbReference>
<dbReference type="PANTHER" id="PTHR12965:SF0">
    <property type="entry name" value="VACUOLAR PROTEIN SORTING-ASSOCIATED PROTEIN 54"/>
    <property type="match status" value="1"/>
</dbReference>
<dbReference type="Proteomes" id="UP000887540">
    <property type="component" value="Unplaced"/>
</dbReference>
<dbReference type="GO" id="GO:0005829">
    <property type="term" value="C:cytosol"/>
    <property type="evidence" value="ECO:0007669"/>
    <property type="project" value="GOC"/>
</dbReference>
<reference evidence="10" key="1">
    <citation type="submission" date="2022-11" db="UniProtKB">
        <authorList>
            <consortium name="WormBaseParasite"/>
        </authorList>
    </citation>
    <scope>IDENTIFICATION</scope>
</reference>
<dbReference type="Gene3D" id="6.10.250.860">
    <property type="match status" value="1"/>
</dbReference>
<dbReference type="InterPro" id="IPR039745">
    <property type="entry name" value="Vps54"/>
</dbReference>
<dbReference type="GO" id="GO:0006896">
    <property type="term" value="P:Golgi to vacuole transport"/>
    <property type="evidence" value="ECO:0007669"/>
    <property type="project" value="TreeGrafter"/>
</dbReference>
<evidence type="ECO:0000259" key="8">
    <source>
        <dbReference type="Pfam" id="PF07928"/>
    </source>
</evidence>
<dbReference type="GO" id="GO:0015031">
    <property type="term" value="P:protein transport"/>
    <property type="evidence" value="ECO:0007669"/>
    <property type="project" value="UniProtKB-KW"/>
</dbReference>